<dbReference type="InterPro" id="IPR011765">
    <property type="entry name" value="Pept_M16_N"/>
</dbReference>
<dbReference type="Pfam" id="PF22516">
    <property type="entry name" value="PreP_C"/>
    <property type="match status" value="1"/>
</dbReference>
<feature type="coiled-coil region" evidence="1">
    <location>
        <begin position="483"/>
        <end position="518"/>
    </location>
</feature>
<evidence type="ECO:0000313" key="4">
    <source>
        <dbReference type="Proteomes" id="UP000185639"/>
    </source>
</evidence>
<dbReference type="InterPro" id="IPR007863">
    <property type="entry name" value="Peptidase_M16_C"/>
</dbReference>
<feature type="domain" description="Peptidase M16C associated" evidence="2">
    <location>
        <begin position="475"/>
        <end position="722"/>
    </location>
</feature>
<protein>
    <recommendedName>
        <fullName evidence="2">Peptidase M16C associated domain-containing protein</fullName>
    </recommendedName>
</protein>
<dbReference type="SMART" id="SM01264">
    <property type="entry name" value="M16C_associated"/>
    <property type="match status" value="1"/>
</dbReference>
<dbReference type="Pfam" id="PF00675">
    <property type="entry name" value="Peptidase_M16"/>
    <property type="match status" value="1"/>
</dbReference>
<dbReference type="Pfam" id="PF05193">
    <property type="entry name" value="Peptidase_M16_C"/>
    <property type="match status" value="1"/>
</dbReference>
<dbReference type="GO" id="GO:0046872">
    <property type="term" value="F:metal ion binding"/>
    <property type="evidence" value="ECO:0007669"/>
    <property type="project" value="InterPro"/>
</dbReference>
<keyword evidence="1" id="KW-0175">Coiled coil</keyword>
<dbReference type="Proteomes" id="UP000185639">
    <property type="component" value="Unassembled WGS sequence"/>
</dbReference>
<keyword evidence="4" id="KW-1185">Reference proteome</keyword>
<dbReference type="STRING" id="484498.SAMN05421686_103369"/>
<dbReference type="PANTHER" id="PTHR43016:SF13">
    <property type="entry name" value="PRESEQUENCE PROTEASE, MITOCHONDRIAL"/>
    <property type="match status" value="1"/>
</dbReference>
<reference evidence="4" key="1">
    <citation type="submission" date="2017-01" db="EMBL/GenBank/DDBJ databases">
        <authorList>
            <person name="Varghese N."/>
            <person name="Submissions S."/>
        </authorList>
    </citation>
    <scope>NUCLEOTIDE SEQUENCE [LARGE SCALE GENOMIC DNA]</scope>
    <source>
        <strain evidence="4">DSM 24913</strain>
    </source>
</reference>
<dbReference type="PANTHER" id="PTHR43016">
    <property type="entry name" value="PRESEQUENCE PROTEASE"/>
    <property type="match status" value="1"/>
</dbReference>
<dbReference type="InterPro" id="IPR011249">
    <property type="entry name" value="Metalloenz_LuxS/M16"/>
</dbReference>
<sequence length="979" mass="108253">MAVLRDHAIDMSDTMQHSSFKKVSSTPVDSLNIVIEHYEHIKTGAPHYHIRSEHEEKAFLLAVRTMPHDSTGVAHILEHTALCGSEKFPVRDPFFMMTRRSLNTFMNAMTSSDWTAYPFASQNDKDFLNLLDVYLDAVFFANLDELDFAQEGHRIELADKDDPGSALEYKGVVFNEMKGAMSSPVSQLWQGISGELFPTTTYHYNSGGEPENILDLSYQELLDFYRSHYHPTNAIIMTFGDMDVADIQSRMDQQALSRFDKQDRQLRVDPEQRFSEPQHKEAFYGVDSDDLSAKTHHVIGWLLGDSIDLDAQLEANLLSQVLLDNSASPLRRALEESDLGTTPSPLCGLEDSNREMSFMCGLEGSEPEHAEAVEALILNTLEKVAEEGVPVEMVEAALHQLELHQREIGGDHYPYGLQLILTALPAATHYGDPVALLNLDPALERLRAKASSPDFISDAVRQLLLTNTHRVRYTLKPSSTLNAEKADKEKARLESARANMSDADIQALKDKAEALETRQAQEDDPDILPKVGLEDIRPELTYVAPTAERSGHIETTEYVTGTNGIIYQQAMLNLPPMTGEQMTWLPFYTQAWTEVGAGGNSYLTQQQRQTEVLGSLTSYASVKGDVEDCNHLSGYLVMTGKALGNRAEPFSDMLRETWKSADFSEEGRLKDLLNQARARKEQGITGSGHALAMSAAAAPINRTADLMNMLGGLPQAKRLKERTERLSGDGAGFVSEALKDINSLISKGPDSLLLVHDEQNAAAHIAAACKDWDNANHYRKDCIDWDLFTVASYWMVDSQVNFCAWAIPTVTLDHPDAAALAVLGGVLRNGYLHTAIREKGGAYGAGASQDSSLGCFKFFTYRDPRTEGSFDDFAKSLTWVSGRTNGDDLIEQSVLGIIGSLDRPGSPAGEAKQAFHMDKSGRTQAVRQLFRDRLLKVAWTDILQVTEKYLVGQDGYKAVVAPRGTADIASKLGLTIGEY</sequence>
<evidence type="ECO:0000313" key="3">
    <source>
        <dbReference type="EMBL" id="SIS70563.1"/>
    </source>
</evidence>
<proteinExistence type="predicted"/>
<dbReference type="SUPFAM" id="SSF63411">
    <property type="entry name" value="LuxS/MPP-like metallohydrolase"/>
    <property type="match status" value="4"/>
</dbReference>
<dbReference type="FunFam" id="3.30.830.10:FF:000011">
    <property type="entry name" value="Presequence protease, mitochondrial"/>
    <property type="match status" value="1"/>
</dbReference>
<accession>A0A1N7L9U8</accession>
<evidence type="ECO:0000256" key="1">
    <source>
        <dbReference type="SAM" id="Coils"/>
    </source>
</evidence>
<organism evidence="3 4">
    <name type="scientific">Thalassolituus maritimus</name>
    <dbReference type="NCBI Taxonomy" id="484498"/>
    <lineage>
        <taxon>Bacteria</taxon>
        <taxon>Pseudomonadati</taxon>
        <taxon>Pseudomonadota</taxon>
        <taxon>Gammaproteobacteria</taxon>
        <taxon>Oceanospirillales</taxon>
        <taxon>Oceanospirillaceae</taxon>
        <taxon>Thalassolituus</taxon>
    </lineage>
</organism>
<dbReference type="InterPro" id="IPR055130">
    <property type="entry name" value="PreP_C"/>
</dbReference>
<dbReference type="AlphaFoldDB" id="A0A1N7L9U8"/>
<gene>
    <name evidence="3" type="ORF">SAMN05421686_103369</name>
</gene>
<evidence type="ECO:0000259" key="2">
    <source>
        <dbReference type="SMART" id="SM01264"/>
    </source>
</evidence>
<dbReference type="Pfam" id="PF08367">
    <property type="entry name" value="M16C_assoc"/>
    <property type="match status" value="1"/>
</dbReference>
<dbReference type="Gene3D" id="3.30.830.10">
    <property type="entry name" value="Metalloenzyme, LuxS/M16 peptidase-like"/>
    <property type="match status" value="4"/>
</dbReference>
<name>A0A1N7L9U8_9GAMM</name>
<dbReference type="InterPro" id="IPR013578">
    <property type="entry name" value="Peptidase_M16C_assoc"/>
</dbReference>
<dbReference type="EMBL" id="FTOH01000003">
    <property type="protein sequence ID" value="SIS70563.1"/>
    <property type="molecule type" value="Genomic_DNA"/>
</dbReference>
<dbReference type="GO" id="GO:0006508">
    <property type="term" value="P:proteolysis"/>
    <property type="evidence" value="ECO:0007669"/>
    <property type="project" value="InterPro"/>
</dbReference>